<proteinExistence type="predicted"/>
<sequence length="77" mass="8900">MQDPNIKEKIIGIGHRTHERSNKQQTEKLIDDSGLQRKEQVFDKSTGHYNGGFYWTSRKGSTILRIMEKQLGVALQK</sequence>
<dbReference type="EMBL" id="CP013277">
    <property type="protein sequence ID" value="AND28387.1"/>
    <property type="molecule type" value="Genomic_DNA"/>
</dbReference>
<name>A0A160LIE2_BACTI</name>
<geneLocation type="plasmid" evidence="1">
    <name>pAM65-52-2-350K</name>
</geneLocation>
<organism evidence="1">
    <name type="scientific">Bacillus thuringiensis subsp. israelensis</name>
    <dbReference type="NCBI Taxonomy" id="1430"/>
    <lineage>
        <taxon>Bacteria</taxon>
        <taxon>Bacillati</taxon>
        <taxon>Bacillota</taxon>
        <taxon>Bacilli</taxon>
        <taxon>Bacillales</taxon>
        <taxon>Bacillaceae</taxon>
        <taxon>Bacillus</taxon>
        <taxon>Bacillus cereus group</taxon>
    </lineage>
</organism>
<gene>
    <name evidence="1" type="ORF">ATN07_31550</name>
</gene>
<accession>A0A160LIE2</accession>
<evidence type="ECO:0000313" key="1">
    <source>
        <dbReference type="EMBL" id="AND28387.1"/>
    </source>
</evidence>
<protein>
    <submittedName>
        <fullName evidence="1">Uncharacterized protein</fullName>
    </submittedName>
</protein>
<dbReference type="AlphaFoldDB" id="A0A160LIE2"/>
<keyword evidence="1" id="KW-0614">Plasmid</keyword>
<reference evidence="1" key="1">
    <citation type="journal article" date="2017" name="Res. Microbiol.">
        <title>Comparative genomics of extrachromosomal elements in Bacillus thuringiensis subsp. israelensis.</title>
        <authorList>
            <person name="Bolotin A."/>
            <person name="Gillis A."/>
            <person name="Sanchis V."/>
            <person name="Nielsen-LeRoux C."/>
            <person name="Mahillon J."/>
            <person name="Lereclus D."/>
            <person name="Sorokin A."/>
        </authorList>
    </citation>
    <scope>NUCLEOTIDE SEQUENCE</scope>
    <source>
        <strain evidence="1">AM65-52</strain>
        <plasmid evidence="1">pAM65-52-2-350K</plasmid>
    </source>
</reference>